<feature type="region of interest" description="Disordered" evidence="1">
    <location>
        <begin position="32"/>
        <end position="75"/>
    </location>
</feature>
<evidence type="ECO:0000313" key="2">
    <source>
        <dbReference type="EMBL" id="RKH38824.1"/>
    </source>
</evidence>
<dbReference type="PROSITE" id="PS51257">
    <property type="entry name" value="PROKAR_LIPOPROTEIN"/>
    <property type="match status" value="1"/>
</dbReference>
<feature type="compositionally biased region" description="Low complexity" evidence="1">
    <location>
        <begin position="32"/>
        <end position="43"/>
    </location>
</feature>
<dbReference type="Proteomes" id="UP000273405">
    <property type="component" value="Unassembled WGS sequence"/>
</dbReference>
<accession>A0A3A8NHD4</accession>
<proteinExistence type="predicted"/>
<name>A0A3A8NHD4_9BACT</name>
<comment type="caution">
    <text evidence="2">The sequence shown here is derived from an EMBL/GenBank/DDBJ whole genome shotgun (WGS) entry which is preliminary data.</text>
</comment>
<dbReference type="RefSeq" id="WP_120627847.1">
    <property type="nucleotide sequence ID" value="NZ_RAWG01000183.1"/>
</dbReference>
<protein>
    <submittedName>
        <fullName evidence="2">Uncharacterized protein</fullName>
    </submittedName>
</protein>
<organism evidence="2 3">
    <name type="scientific">Corallococcus sicarius</name>
    <dbReference type="NCBI Taxonomy" id="2316726"/>
    <lineage>
        <taxon>Bacteria</taxon>
        <taxon>Pseudomonadati</taxon>
        <taxon>Myxococcota</taxon>
        <taxon>Myxococcia</taxon>
        <taxon>Myxococcales</taxon>
        <taxon>Cystobacterineae</taxon>
        <taxon>Myxococcaceae</taxon>
        <taxon>Corallococcus</taxon>
    </lineage>
</organism>
<sequence>MPFRARLIAFVCLGGACLVAFFLLENRAPEAPAQASSSARAAPVTARPGPMRAPEAGAPSIPSRDVPGPTEQGEAEAALQRRLEAAQQVVSVPPAGRMPSAAGVQSLPPQVEAQRQAALQGWKHAAQQLMDSCTARPKEARQPVALGVGFAPRPRSPGASTWTFTPDWISIPPPELQRLWKDTEPDKLQSCLDRARSLPLEVPVPGDTPGHDAPFFAESVLVQL</sequence>
<reference evidence="3" key="1">
    <citation type="submission" date="2018-09" db="EMBL/GenBank/DDBJ databases">
        <authorList>
            <person name="Livingstone P.G."/>
            <person name="Whitworth D.E."/>
        </authorList>
    </citation>
    <scope>NUCLEOTIDE SEQUENCE [LARGE SCALE GENOMIC DNA]</scope>
    <source>
        <strain evidence="3">CA040B</strain>
    </source>
</reference>
<evidence type="ECO:0000313" key="3">
    <source>
        <dbReference type="Proteomes" id="UP000273405"/>
    </source>
</evidence>
<dbReference type="OrthoDB" id="9805337at2"/>
<gene>
    <name evidence="2" type="ORF">D7X12_25310</name>
</gene>
<evidence type="ECO:0000256" key="1">
    <source>
        <dbReference type="SAM" id="MobiDB-lite"/>
    </source>
</evidence>
<dbReference type="AlphaFoldDB" id="A0A3A8NHD4"/>
<keyword evidence="3" id="KW-1185">Reference proteome</keyword>
<dbReference type="EMBL" id="RAWG01000183">
    <property type="protein sequence ID" value="RKH38824.1"/>
    <property type="molecule type" value="Genomic_DNA"/>
</dbReference>